<sequence length="496" mass="55232">MAGRTLLQFFHWYYPDGGGLWSEVAQKAASLRDMGVTDVWLPPAYKGVAGGYSVGYDSYDLFDLGEFDQKGSVATKYGDRAALEHATGALREAGVRVIHDVVLNHKMGADEIEEVFVRRANPDNRDEVEEEAFEARAWTRFTFPGRQGQYSEFIWDAKCFTGVDHIEDPTEDGVFRLVNDYGDGEWNSEVDGEKGNFDYLMGSDVEFRNKAVYEELKYWGRWLAEQLPCDGFRLDAAKHIPAWFFRDWVGHMRESVNSELFVVAEYWHPDMEALQAYLDLVDQQLMLFDVGLLQRFHDAARAGGDFDLRSLFDGTLVAASPAHAVTIVGNHDTQPLQALEAPVEDWFKPLAYALILIREQGVPCIFHPDLYGAKYRDAGGDGETHEIEIMAVPCLPKLIGARQLFANGPQTDLFDDPNCLGVIRHGTAGQAGCILLVNNGAETTKRVELGPDHAGVSFCDYLGHCEEQITADDAGKVALRVNGGSVSLWIRTDSLG</sequence>
<protein>
    <submittedName>
        <fullName evidence="8">Alpha-amylase</fullName>
        <ecNumber evidence="8">3.2.1.1</ecNumber>
    </submittedName>
</protein>
<comment type="similarity">
    <text evidence="2">Belongs to the glycosyl hydrolase 13 family.</text>
</comment>
<keyword evidence="4 8" id="KW-0378">Hydrolase</keyword>
<evidence type="ECO:0000256" key="5">
    <source>
        <dbReference type="ARBA" id="ARBA00023277"/>
    </source>
</evidence>
<dbReference type="Gene3D" id="2.40.30.140">
    <property type="match status" value="1"/>
</dbReference>
<dbReference type="NCBIfam" id="NF006969">
    <property type="entry name" value="PRK09441.1-2"/>
    <property type="match status" value="1"/>
</dbReference>
<keyword evidence="9" id="KW-1185">Reference proteome</keyword>
<evidence type="ECO:0000259" key="7">
    <source>
        <dbReference type="SMART" id="SM00642"/>
    </source>
</evidence>
<dbReference type="InterPro" id="IPR017853">
    <property type="entry name" value="GH"/>
</dbReference>
<dbReference type="SMART" id="SM00642">
    <property type="entry name" value="Aamy"/>
    <property type="match status" value="1"/>
</dbReference>
<feature type="domain" description="Glycosyl hydrolase family 13 catalytic" evidence="7">
    <location>
        <begin position="4"/>
        <end position="402"/>
    </location>
</feature>
<dbReference type="EMBL" id="JBHRVU010000005">
    <property type="protein sequence ID" value="MFC3443431.1"/>
    <property type="molecule type" value="Genomic_DNA"/>
</dbReference>
<dbReference type="Gene3D" id="2.60.40.1180">
    <property type="entry name" value="Golgi alpha-mannosidase II"/>
    <property type="match status" value="1"/>
</dbReference>
<evidence type="ECO:0000256" key="2">
    <source>
        <dbReference type="ARBA" id="ARBA00008061"/>
    </source>
</evidence>
<keyword evidence="3" id="KW-0479">Metal-binding</keyword>
<evidence type="ECO:0000256" key="4">
    <source>
        <dbReference type="ARBA" id="ARBA00022801"/>
    </source>
</evidence>
<comment type="caution">
    <text evidence="8">The sequence shown here is derived from an EMBL/GenBank/DDBJ whole genome shotgun (WGS) entry which is preliminary data.</text>
</comment>
<evidence type="ECO:0000256" key="6">
    <source>
        <dbReference type="ARBA" id="ARBA00023295"/>
    </source>
</evidence>
<dbReference type="InterPro" id="IPR013780">
    <property type="entry name" value="Glyco_hydro_b"/>
</dbReference>
<dbReference type="SUPFAM" id="SSF51445">
    <property type="entry name" value="(Trans)glycosidases"/>
    <property type="match status" value="1"/>
</dbReference>
<evidence type="ECO:0000256" key="3">
    <source>
        <dbReference type="ARBA" id="ARBA00022723"/>
    </source>
</evidence>
<dbReference type="InterPro" id="IPR013776">
    <property type="entry name" value="A-amylase_thermo"/>
</dbReference>
<evidence type="ECO:0000313" key="9">
    <source>
        <dbReference type="Proteomes" id="UP001595681"/>
    </source>
</evidence>
<dbReference type="Pfam" id="PF00128">
    <property type="entry name" value="Alpha-amylase"/>
    <property type="match status" value="1"/>
</dbReference>
<proteinExistence type="inferred from homology"/>
<evidence type="ECO:0000256" key="1">
    <source>
        <dbReference type="ARBA" id="ARBA00001913"/>
    </source>
</evidence>
<dbReference type="PANTHER" id="PTHR43447">
    <property type="entry name" value="ALPHA-AMYLASE"/>
    <property type="match status" value="1"/>
</dbReference>
<keyword evidence="5" id="KW-0119">Carbohydrate metabolism</keyword>
<dbReference type="PIRSF" id="PIRSF001021">
    <property type="entry name" value="Alph-amls_thrmst"/>
    <property type="match status" value="1"/>
</dbReference>
<comment type="cofactor">
    <cofactor evidence="1">
        <name>Ca(2+)</name>
        <dbReference type="ChEBI" id="CHEBI:29108"/>
    </cofactor>
</comment>
<dbReference type="Proteomes" id="UP001595681">
    <property type="component" value="Unassembled WGS sequence"/>
</dbReference>
<dbReference type="EC" id="3.2.1.1" evidence="8"/>
<evidence type="ECO:0000313" key="8">
    <source>
        <dbReference type="EMBL" id="MFC3443431.1"/>
    </source>
</evidence>
<keyword evidence="6 8" id="KW-0326">Glycosidase</keyword>
<accession>A0ABV7NK56</accession>
<dbReference type="RefSeq" id="WP_380798173.1">
    <property type="nucleotide sequence ID" value="NZ_JBHRVU010000005.1"/>
</dbReference>
<dbReference type="NCBIfam" id="NF006968">
    <property type="entry name" value="PRK09441.1-1"/>
    <property type="match status" value="1"/>
</dbReference>
<reference evidence="9" key="1">
    <citation type="journal article" date="2019" name="Int. J. Syst. Evol. Microbiol.">
        <title>The Global Catalogue of Microorganisms (GCM) 10K type strain sequencing project: providing services to taxonomists for standard genome sequencing and annotation.</title>
        <authorList>
            <consortium name="The Broad Institute Genomics Platform"/>
            <consortium name="The Broad Institute Genome Sequencing Center for Infectious Disease"/>
            <person name="Wu L."/>
            <person name="Ma J."/>
        </authorList>
    </citation>
    <scope>NUCLEOTIDE SEQUENCE [LARGE SCALE GENOMIC DNA]</scope>
    <source>
        <strain evidence="9">CCM 7491</strain>
    </source>
</reference>
<name>A0ABV7NK56_9SPHN</name>
<dbReference type="CDD" id="cd11318">
    <property type="entry name" value="AmyAc_bac_fung_AmyA"/>
    <property type="match status" value="1"/>
</dbReference>
<dbReference type="Gene3D" id="3.20.20.80">
    <property type="entry name" value="Glycosidases"/>
    <property type="match status" value="1"/>
</dbReference>
<dbReference type="SUPFAM" id="SSF51011">
    <property type="entry name" value="Glycosyl hydrolase domain"/>
    <property type="match status" value="1"/>
</dbReference>
<organism evidence="8 9">
    <name type="scientific">Sphingobium rhizovicinum</name>
    <dbReference type="NCBI Taxonomy" id="432308"/>
    <lineage>
        <taxon>Bacteria</taxon>
        <taxon>Pseudomonadati</taxon>
        <taxon>Pseudomonadota</taxon>
        <taxon>Alphaproteobacteria</taxon>
        <taxon>Sphingomonadales</taxon>
        <taxon>Sphingomonadaceae</taxon>
        <taxon>Sphingobium</taxon>
    </lineage>
</organism>
<gene>
    <name evidence="8" type="primary">amyA</name>
    <name evidence="8" type="ORF">ACFOKF_19945</name>
</gene>
<dbReference type="GO" id="GO:0004556">
    <property type="term" value="F:alpha-amylase activity"/>
    <property type="evidence" value="ECO:0007669"/>
    <property type="project" value="UniProtKB-EC"/>
</dbReference>
<dbReference type="InterPro" id="IPR006047">
    <property type="entry name" value="GH13_cat_dom"/>
</dbReference>